<dbReference type="PROSITE" id="PS50880">
    <property type="entry name" value="TOPRIM"/>
    <property type="match status" value="1"/>
</dbReference>
<dbReference type="EMBL" id="QOKY01000173">
    <property type="protein sequence ID" value="RMZ54725.1"/>
    <property type="molecule type" value="Genomic_DNA"/>
</dbReference>
<evidence type="ECO:0000256" key="8">
    <source>
        <dbReference type="ARBA" id="ARBA00023125"/>
    </source>
</evidence>
<dbReference type="EC" id="5.6.2.1" evidence="4 10"/>
<evidence type="ECO:0000256" key="11">
    <source>
        <dbReference type="SAM" id="MobiDB-lite"/>
    </source>
</evidence>
<comment type="cofactor">
    <cofactor evidence="2">
        <name>Mg(2+)</name>
        <dbReference type="ChEBI" id="CHEBI:18420"/>
    </cofactor>
</comment>
<dbReference type="GO" id="GO:0005634">
    <property type="term" value="C:nucleus"/>
    <property type="evidence" value="ECO:0007669"/>
    <property type="project" value="TreeGrafter"/>
</dbReference>
<dbReference type="Gene3D" id="3.40.50.140">
    <property type="match status" value="2"/>
</dbReference>
<dbReference type="GO" id="GO:0006281">
    <property type="term" value="P:DNA repair"/>
    <property type="evidence" value="ECO:0007669"/>
    <property type="project" value="TreeGrafter"/>
</dbReference>
<evidence type="ECO:0000313" key="14">
    <source>
        <dbReference type="EMBL" id="RMZ54725.1"/>
    </source>
</evidence>
<keyword evidence="7 10" id="KW-0799">Topoisomerase</keyword>
<dbReference type="InterPro" id="IPR006171">
    <property type="entry name" value="TOPRIM_dom"/>
</dbReference>
<accession>A0A3M7KYA4</accession>
<feature type="domain" description="Topo IA-type catalytic" evidence="13">
    <location>
        <begin position="127"/>
        <end position="563"/>
    </location>
</feature>
<dbReference type="InterPro" id="IPR003601">
    <property type="entry name" value="Topo_IA_2"/>
</dbReference>
<feature type="compositionally biased region" description="Basic and acidic residues" evidence="11">
    <location>
        <begin position="599"/>
        <end position="608"/>
    </location>
</feature>
<dbReference type="PANTHER" id="PTHR11390:SF21">
    <property type="entry name" value="DNA TOPOISOMERASE 3-ALPHA"/>
    <property type="match status" value="1"/>
</dbReference>
<comment type="catalytic activity">
    <reaction evidence="1 10">
        <text>ATP-independent breakage of single-stranded DNA, followed by passage and rejoining.</text>
        <dbReference type="EC" id="5.6.2.1"/>
    </reaction>
</comment>
<dbReference type="Pfam" id="PF01751">
    <property type="entry name" value="Toprim"/>
    <property type="match status" value="1"/>
</dbReference>
<dbReference type="SMART" id="SM00493">
    <property type="entry name" value="TOPRIM"/>
    <property type="match status" value="1"/>
</dbReference>
<dbReference type="SUPFAM" id="SSF56712">
    <property type="entry name" value="Prokaryotic type I DNA topoisomerase"/>
    <property type="match status" value="1"/>
</dbReference>
<evidence type="ECO:0000256" key="9">
    <source>
        <dbReference type="ARBA" id="ARBA00023235"/>
    </source>
</evidence>
<dbReference type="Proteomes" id="UP000279271">
    <property type="component" value="Unassembled WGS sequence"/>
</dbReference>
<dbReference type="PRINTS" id="PR00417">
    <property type="entry name" value="PRTPISMRASEI"/>
</dbReference>
<dbReference type="InterPro" id="IPR000380">
    <property type="entry name" value="Topo_IA"/>
</dbReference>
<evidence type="ECO:0000256" key="7">
    <source>
        <dbReference type="ARBA" id="ARBA00023029"/>
    </source>
</evidence>
<keyword evidence="8 10" id="KW-0238">DNA-binding</keyword>
<evidence type="ECO:0000256" key="5">
    <source>
        <dbReference type="ARBA" id="ARBA00022723"/>
    </source>
</evidence>
<evidence type="ECO:0000256" key="4">
    <source>
        <dbReference type="ARBA" id="ARBA00012891"/>
    </source>
</evidence>
<comment type="function">
    <text evidence="10">Introduces a single-strand break via transesterification at a target site in duplex DNA. Releases the supercoiling and torsional tension of DNA introduced during the DNA replication and transcription by transiently cleaving and rejoining one strand of the DNA duplex. The scissile phosphodiester is attacked by the catalytic tyrosine of the enzyme, resulting in the formation of a DNA-(5'-phosphotyrosyl)-enzyme intermediate and the expulsion of a 3'-OH DNA strand.</text>
</comment>
<feature type="compositionally biased region" description="Low complexity" evidence="11">
    <location>
        <begin position="725"/>
        <end position="744"/>
    </location>
</feature>
<sequence>MKVLNVAEKNSVARAVTEILSRGRSQQLQSCATWCKVYSFPFQLANEPVDMVFTSGEQEKILRNLQTQARSCQQLVLWLDCDREGENIAFEVGPQARPSSFRSSPFPLAALVASDIMRAVNSLGPPNERDAMAVDARQEIDLRIGAAFTRLQTLLLQNKFDWSGLLPAGRERMLLSYGPCQFPTLGLIVQRLWEIRTHIPEDFWSIEAKAAPTGDQPGCTFAWSRGRLFDQPAAAMLHELCCDHPTATVAEVKGQQKQRWAPTPLSTLEMQKRASQYLRMPGERIMRYAEELYQAGAISYPRTETDIFDKQYDLRALIGVQAGTRVPWAPFAQKLVEGPLFRWPRSGGHNDQAHPPIHPTAPFQADGSDKARLYEFICRHFLACCSLDAEGQSTTVTIDIAGEGFCASGLVVTARNFLDVYPYQKWGTPHETLPQYVEGQTFEPASIDLKPGCTQAPPRLTEADLIAKMEQHGIGTDATVADHIQKQLERGYAVKDEAGQSQTFSPTPLGEALISAYSAMGLTNLWQPQLRGAIEGNILAVAQGARTKASRESVLAEAILAFQTDFGSAMAQAHVLEAEVREVVFGSVARGAGAGAGARRLDAGERQGEPGGPGLAPGSQAFGGCSCGGQLVLSRDPGGGPPHIACSAWPLHRFRVDLPRITTSVGVSEEACAACGASLLDLGFTRALLPPGFQPRMHTCVACDPEFQRLIQLVGAVRRGNPLLSAHAPPGARPGASPGTPRGWRAGGERPRPGRAFQPRAAREGRQLP</sequence>
<dbReference type="SMART" id="SM00436">
    <property type="entry name" value="TOP1Bc"/>
    <property type="match status" value="1"/>
</dbReference>
<comment type="similarity">
    <text evidence="3 10">Belongs to the type IA topoisomerase family.</text>
</comment>
<dbReference type="Gene3D" id="2.70.20.10">
    <property type="entry name" value="Topoisomerase I, domain 3"/>
    <property type="match status" value="1"/>
</dbReference>
<proteinExistence type="inferred from homology"/>
<evidence type="ECO:0000256" key="1">
    <source>
        <dbReference type="ARBA" id="ARBA00000213"/>
    </source>
</evidence>
<feature type="domain" description="Toprim" evidence="12">
    <location>
        <begin position="2"/>
        <end position="111"/>
    </location>
</feature>
<keyword evidence="5" id="KW-0479">Metal-binding</keyword>
<dbReference type="CDD" id="cd00186">
    <property type="entry name" value="TOP1Ac"/>
    <property type="match status" value="1"/>
</dbReference>
<dbReference type="PANTHER" id="PTHR11390">
    <property type="entry name" value="PROKARYOTIC DNA TOPOISOMERASE"/>
    <property type="match status" value="1"/>
</dbReference>
<dbReference type="InterPro" id="IPR023406">
    <property type="entry name" value="Topo_IA_AS"/>
</dbReference>
<dbReference type="Gene3D" id="1.10.460.10">
    <property type="entry name" value="Topoisomerase I, domain 2"/>
    <property type="match status" value="1"/>
</dbReference>
<dbReference type="InterPro" id="IPR013497">
    <property type="entry name" value="Topo_IA_cen"/>
</dbReference>
<dbReference type="GO" id="GO:0006265">
    <property type="term" value="P:DNA topological change"/>
    <property type="evidence" value="ECO:0007669"/>
    <property type="project" value="InterPro"/>
</dbReference>
<dbReference type="InterPro" id="IPR023405">
    <property type="entry name" value="Topo_IA_core_domain"/>
</dbReference>
<feature type="region of interest" description="Disordered" evidence="11">
    <location>
        <begin position="596"/>
        <end position="615"/>
    </location>
</feature>
<evidence type="ECO:0000256" key="10">
    <source>
        <dbReference type="RuleBase" id="RU362092"/>
    </source>
</evidence>
<evidence type="ECO:0000259" key="13">
    <source>
        <dbReference type="PROSITE" id="PS52039"/>
    </source>
</evidence>
<dbReference type="SMART" id="SM00437">
    <property type="entry name" value="TOP1Ac"/>
    <property type="match status" value="1"/>
</dbReference>
<evidence type="ECO:0000256" key="6">
    <source>
        <dbReference type="ARBA" id="ARBA00022833"/>
    </source>
</evidence>
<dbReference type="InterPro" id="IPR013826">
    <property type="entry name" value="Topo_IA_cen_sub3"/>
</dbReference>
<dbReference type="GO" id="GO:0046872">
    <property type="term" value="F:metal ion binding"/>
    <property type="evidence" value="ECO:0007669"/>
    <property type="project" value="UniProtKB-KW"/>
</dbReference>
<dbReference type="GO" id="GO:0006310">
    <property type="term" value="P:DNA recombination"/>
    <property type="evidence" value="ECO:0007669"/>
    <property type="project" value="TreeGrafter"/>
</dbReference>
<evidence type="ECO:0000313" key="15">
    <source>
        <dbReference type="Proteomes" id="UP000279271"/>
    </source>
</evidence>
<feature type="region of interest" description="Disordered" evidence="11">
    <location>
        <begin position="724"/>
        <end position="769"/>
    </location>
</feature>
<dbReference type="GO" id="GO:0003917">
    <property type="term" value="F:DNA topoisomerase type I (single strand cut, ATP-independent) activity"/>
    <property type="evidence" value="ECO:0007669"/>
    <property type="project" value="UniProtKB-EC"/>
</dbReference>
<dbReference type="GO" id="GO:0003677">
    <property type="term" value="F:DNA binding"/>
    <property type="evidence" value="ECO:0007669"/>
    <property type="project" value="UniProtKB-KW"/>
</dbReference>
<evidence type="ECO:0000256" key="3">
    <source>
        <dbReference type="ARBA" id="ARBA00009446"/>
    </source>
</evidence>
<reference evidence="15" key="1">
    <citation type="journal article" date="2018" name="Algal Res.">
        <title>Characterization of plant carbon substrate utilization by Auxenochlorella protothecoides.</title>
        <authorList>
            <person name="Vogler B.W."/>
            <person name="Starkenburg S.R."/>
            <person name="Sudasinghe N."/>
            <person name="Schambach J.Y."/>
            <person name="Rollin J.A."/>
            <person name="Pattathil S."/>
            <person name="Barry A.N."/>
        </authorList>
    </citation>
    <scope>NUCLEOTIDE SEQUENCE [LARGE SCALE GENOMIC DNA]</scope>
    <source>
        <strain evidence="15">UTEX 25</strain>
    </source>
</reference>
<dbReference type="AlphaFoldDB" id="A0A3M7KYA4"/>
<evidence type="ECO:0000259" key="12">
    <source>
        <dbReference type="PROSITE" id="PS50880"/>
    </source>
</evidence>
<dbReference type="GO" id="GO:0031422">
    <property type="term" value="C:RecQ family helicase-topoisomerase III complex"/>
    <property type="evidence" value="ECO:0007669"/>
    <property type="project" value="TreeGrafter"/>
</dbReference>
<dbReference type="InterPro" id="IPR013824">
    <property type="entry name" value="Topo_IA_cen_sub1"/>
</dbReference>
<name>A0A3M7KYA4_AUXPR</name>
<dbReference type="InterPro" id="IPR003602">
    <property type="entry name" value="Topo_IA_DNA-bd_dom"/>
</dbReference>
<keyword evidence="6" id="KW-0862">Zinc</keyword>
<keyword evidence="9 10" id="KW-0413">Isomerase</keyword>
<comment type="caution">
    <text evidence="14">The sequence shown here is derived from an EMBL/GenBank/DDBJ whole genome shotgun (WGS) entry which is preliminary data.</text>
</comment>
<organism evidence="14 15">
    <name type="scientific">Auxenochlorella protothecoides</name>
    <name type="common">Green microalga</name>
    <name type="synonym">Chlorella protothecoides</name>
    <dbReference type="NCBI Taxonomy" id="3075"/>
    <lineage>
        <taxon>Eukaryota</taxon>
        <taxon>Viridiplantae</taxon>
        <taxon>Chlorophyta</taxon>
        <taxon>core chlorophytes</taxon>
        <taxon>Trebouxiophyceae</taxon>
        <taxon>Chlorellales</taxon>
        <taxon>Chlorellaceae</taxon>
        <taxon>Auxenochlorella</taxon>
    </lineage>
</organism>
<dbReference type="FunFam" id="1.10.290.10:FF:000003">
    <property type="entry name" value="DNA topoisomerase"/>
    <property type="match status" value="1"/>
</dbReference>
<gene>
    <name evidence="14" type="ORF">APUTEX25_003103</name>
</gene>
<dbReference type="Pfam" id="PF01131">
    <property type="entry name" value="Topoisom_bac"/>
    <property type="match status" value="1"/>
</dbReference>
<dbReference type="PROSITE" id="PS00396">
    <property type="entry name" value="TOPO_IA_1"/>
    <property type="match status" value="1"/>
</dbReference>
<dbReference type="PROSITE" id="PS52039">
    <property type="entry name" value="TOPO_IA_2"/>
    <property type="match status" value="1"/>
</dbReference>
<evidence type="ECO:0000256" key="2">
    <source>
        <dbReference type="ARBA" id="ARBA00001946"/>
    </source>
</evidence>
<protein>
    <recommendedName>
        <fullName evidence="4 10">DNA topoisomerase</fullName>
        <ecNumber evidence="4 10">5.6.2.1</ecNumber>
    </recommendedName>
</protein>
<dbReference type="Gene3D" id="1.10.290.10">
    <property type="entry name" value="Topoisomerase I, domain 4"/>
    <property type="match status" value="1"/>
</dbReference>
<dbReference type="InterPro" id="IPR013825">
    <property type="entry name" value="Topo_IA_cen_sub2"/>
</dbReference>